<evidence type="ECO:0000313" key="2">
    <source>
        <dbReference type="Proteomes" id="UP000886520"/>
    </source>
</evidence>
<sequence>MGKRGHTNCNKLSEERKNWLHNLGREFSNAITNRINNCLQQQARGRSVVWRQDNLFDFGGFPTYPKWKGTRGTEKIHGQYIHIHSHDL</sequence>
<organism evidence="1 2">
    <name type="scientific">Adiantum capillus-veneris</name>
    <name type="common">Maidenhair fern</name>
    <dbReference type="NCBI Taxonomy" id="13818"/>
    <lineage>
        <taxon>Eukaryota</taxon>
        <taxon>Viridiplantae</taxon>
        <taxon>Streptophyta</taxon>
        <taxon>Embryophyta</taxon>
        <taxon>Tracheophyta</taxon>
        <taxon>Polypodiopsida</taxon>
        <taxon>Polypodiidae</taxon>
        <taxon>Polypodiales</taxon>
        <taxon>Pteridineae</taxon>
        <taxon>Pteridaceae</taxon>
        <taxon>Vittarioideae</taxon>
        <taxon>Adiantum</taxon>
    </lineage>
</organism>
<accession>A0A9D4UZB9</accession>
<proteinExistence type="predicted"/>
<comment type="caution">
    <text evidence="1">The sequence shown here is derived from an EMBL/GenBank/DDBJ whole genome shotgun (WGS) entry which is preliminary data.</text>
</comment>
<dbReference type="EMBL" id="JABFUD020000008">
    <property type="protein sequence ID" value="KAI5076626.1"/>
    <property type="molecule type" value="Genomic_DNA"/>
</dbReference>
<keyword evidence="2" id="KW-1185">Reference proteome</keyword>
<dbReference type="Proteomes" id="UP000886520">
    <property type="component" value="Chromosome 8"/>
</dbReference>
<dbReference type="AlphaFoldDB" id="A0A9D4UZB9"/>
<name>A0A9D4UZB9_ADICA</name>
<protein>
    <submittedName>
        <fullName evidence="1">Uncharacterized protein</fullName>
    </submittedName>
</protein>
<evidence type="ECO:0000313" key="1">
    <source>
        <dbReference type="EMBL" id="KAI5076626.1"/>
    </source>
</evidence>
<gene>
    <name evidence="1" type="ORF">GOP47_0008691</name>
</gene>
<reference evidence="1" key="1">
    <citation type="submission" date="2021-01" db="EMBL/GenBank/DDBJ databases">
        <title>Adiantum capillus-veneris genome.</title>
        <authorList>
            <person name="Fang Y."/>
            <person name="Liao Q."/>
        </authorList>
    </citation>
    <scope>NUCLEOTIDE SEQUENCE</scope>
    <source>
        <strain evidence="1">H3</strain>
        <tissue evidence="1">Leaf</tissue>
    </source>
</reference>